<dbReference type="OrthoDB" id="10264412at2759"/>
<dbReference type="GeneID" id="38784313"/>
<dbReference type="EC" id="6.1.1.5" evidence="2"/>
<keyword evidence="3 9" id="KW-0436">Ligase</keyword>
<dbReference type="RefSeq" id="XP_027618309.1">
    <property type="nucleotide sequence ID" value="XM_027762508.1"/>
</dbReference>
<comment type="similarity">
    <text evidence="1 9">Belongs to the class-I aminoacyl-tRNA synthetase family.</text>
</comment>
<dbReference type="InterPro" id="IPR050081">
    <property type="entry name" value="Ile-tRNA_ligase"/>
</dbReference>
<comment type="caution">
    <text evidence="12">The sequence shown here is derived from an EMBL/GenBank/DDBJ whole genome shotgun (WGS) entry which is preliminary data.</text>
</comment>
<reference evidence="12 13" key="1">
    <citation type="journal article" date="2018" name="Sci. Rep.">
        <title>Genome sequence of the cauliflower mushroom Sparassis crispa (Hanabiratake) and its association with beneficial usage.</title>
        <authorList>
            <person name="Kiyama R."/>
            <person name="Furutani Y."/>
            <person name="Kawaguchi K."/>
            <person name="Nakanishi T."/>
        </authorList>
    </citation>
    <scope>NUCLEOTIDE SEQUENCE [LARGE SCALE GENOMIC DNA]</scope>
</reference>
<proteinExistence type="inferred from homology"/>
<dbReference type="InterPro" id="IPR014729">
    <property type="entry name" value="Rossmann-like_a/b/a_fold"/>
</dbReference>
<keyword evidence="5 9" id="KW-0067">ATP-binding</keyword>
<dbReference type="GO" id="GO:0000049">
    <property type="term" value="F:tRNA binding"/>
    <property type="evidence" value="ECO:0007669"/>
    <property type="project" value="InterPro"/>
</dbReference>
<dbReference type="Gene3D" id="1.10.730.20">
    <property type="match status" value="1"/>
</dbReference>
<dbReference type="GO" id="GO:0005524">
    <property type="term" value="F:ATP binding"/>
    <property type="evidence" value="ECO:0007669"/>
    <property type="project" value="UniProtKB-KW"/>
</dbReference>
<dbReference type="GO" id="GO:0032543">
    <property type="term" value="P:mitochondrial translation"/>
    <property type="evidence" value="ECO:0007669"/>
    <property type="project" value="TreeGrafter"/>
</dbReference>
<name>A0A401GYZ4_9APHY</name>
<dbReference type="InterPro" id="IPR001412">
    <property type="entry name" value="aa-tRNA-synth_I_CS"/>
</dbReference>
<dbReference type="PROSITE" id="PS00178">
    <property type="entry name" value="AA_TRNA_LIGASE_I"/>
    <property type="match status" value="1"/>
</dbReference>
<keyword evidence="7 9" id="KW-0030">Aminoacyl-tRNA synthetase</keyword>
<dbReference type="Gene3D" id="1.10.10.830">
    <property type="entry name" value="Ile-tRNA synthetase CP2 domain-like"/>
    <property type="match status" value="1"/>
</dbReference>
<keyword evidence="13" id="KW-1185">Reference proteome</keyword>
<protein>
    <recommendedName>
        <fullName evidence="2">isoleucine--tRNA ligase</fullName>
        <ecNumber evidence="2">6.1.1.5</ecNumber>
    </recommendedName>
    <alternativeName>
        <fullName evidence="8">Isoleucyl-tRNA synthetase</fullName>
    </alternativeName>
</protein>
<sequence>MKPWLYHAWRVYYSKDIAAHGSPRNILSTRIRRAGHVAAKSGNDKAFSDTLLLPKTSFTLWNDPTQNEALRARTCDELYRWQWEHADGPLFVLHDGPPYANGRLHIGHALNKVVKDIINRYHVSVGDRVHYLPGWDCHGLPIENKVLKKLGKHSRELSSNIIRAEAEAYARQEVQLQTSEFRQFGIMADWSPETTYRTLDPDYEIRQLRIFQKMVEKGLIYRRYRPVYYSPSSLSALAEAELTYNENHVSHTVYVAFELDSESPHMSATLRSLIAGRSSARVLVWTTTPWTLTANMAIAVNPDMMYRAVAPDNCPSSSLTIFAVDRESALLDLPEVVTPSNISVAEVNGSELVGATYRPLFASLQHTDVPSLPIIPSSHVTPDAGTGLVHCAPAHGAEDYSVFQSLGLLSSDAAKIVCHVDGLGRFTPDVAEVVGAQAARALIGKEVLGDGGKAIVSLLQDTKFLYGKQRIRHRYPYDWKTDQPVITIATSQWFANLDKVKDDAITALQDVSFVPAASRHRLESFIRNRSEWCISRQRVWGVPIPALHHLPTERAVLDTASLDHIISILQKKGTGYWWDGPVEEFIPPALREGMDEKQLAEMWRKGTDTLDVWFDSGSSWTMLEGLHAKYGSGEGAKGRTFGADVCVEGSDQHRGWFQSQLLTAIGSAKSEERKGLSPYGTLITHGMVLDEAGKKMSKSLGNIVSPMTVILGGEDKRKEPAYGAEVLRLWSATMDLTKDMSIGPEVLSQCSRALRKIRGTARFILGALEDKYPDYKLDRKDLGLAGRYVMHELLKLDNVAREGYAAYDFPKVVNALSNFVNITLSSQYLDITKDCLYADSKDSVERRVVVGVLHHVLTTMTSIMAPILPFLAEEIHETLGNAKGASVFSRKWTPLNTEWQDDNAEQDMNQLFCVRGGVMAAMEEARQAKLLKSSLEAEVLLLVPDDIPEESTLISLLGREENFLKTLFIVSDAYLATEGSLGTQSPDWLYTRSLPIQRDSDLEIRVLVRPAALSKCPRCWTYTRPKDDLLCKRCSDVLTH</sequence>
<dbReference type="PRINTS" id="PR00984">
    <property type="entry name" value="TRNASYNTHILE"/>
</dbReference>
<dbReference type="InterPro" id="IPR002301">
    <property type="entry name" value="Ile-tRNA-ligase"/>
</dbReference>
<evidence type="ECO:0000256" key="1">
    <source>
        <dbReference type="ARBA" id="ARBA00005594"/>
    </source>
</evidence>
<keyword evidence="6 9" id="KW-0648">Protein biosynthesis</keyword>
<feature type="domain" description="Aminoacyl-tRNA synthetase class Ia" evidence="10">
    <location>
        <begin position="86"/>
        <end position="742"/>
    </location>
</feature>
<evidence type="ECO:0000256" key="7">
    <source>
        <dbReference type="ARBA" id="ARBA00023146"/>
    </source>
</evidence>
<dbReference type="GO" id="GO:0004822">
    <property type="term" value="F:isoleucine-tRNA ligase activity"/>
    <property type="evidence" value="ECO:0007669"/>
    <property type="project" value="UniProtKB-EC"/>
</dbReference>
<dbReference type="SUPFAM" id="SSF52374">
    <property type="entry name" value="Nucleotidylyl transferase"/>
    <property type="match status" value="1"/>
</dbReference>
<accession>A0A401GYZ4</accession>
<evidence type="ECO:0000256" key="9">
    <source>
        <dbReference type="RuleBase" id="RU363035"/>
    </source>
</evidence>
<dbReference type="Proteomes" id="UP000287166">
    <property type="component" value="Unassembled WGS sequence"/>
</dbReference>
<keyword evidence="4 9" id="KW-0547">Nucleotide-binding</keyword>
<evidence type="ECO:0000313" key="13">
    <source>
        <dbReference type="Proteomes" id="UP000287166"/>
    </source>
</evidence>
<dbReference type="Gene3D" id="3.90.740.10">
    <property type="entry name" value="Valyl/Leucyl/Isoleucyl-tRNA synthetase, editing domain"/>
    <property type="match status" value="1"/>
</dbReference>
<evidence type="ECO:0000259" key="10">
    <source>
        <dbReference type="Pfam" id="PF00133"/>
    </source>
</evidence>
<dbReference type="PANTHER" id="PTHR42765">
    <property type="entry name" value="SOLEUCYL-TRNA SYNTHETASE"/>
    <property type="match status" value="1"/>
</dbReference>
<dbReference type="InterPro" id="IPR033708">
    <property type="entry name" value="Anticodon_Ile_BEm"/>
</dbReference>
<dbReference type="Pfam" id="PF00133">
    <property type="entry name" value="tRNA-synt_1"/>
    <property type="match status" value="1"/>
</dbReference>
<dbReference type="Gene3D" id="3.40.50.620">
    <property type="entry name" value="HUPs"/>
    <property type="match status" value="2"/>
</dbReference>
<dbReference type="SUPFAM" id="SSF47323">
    <property type="entry name" value="Anticodon-binding domain of a subclass of class I aminoacyl-tRNA synthetases"/>
    <property type="match status" value="1"/>
</dbReference>
<evidence type="ECO:0000256" key="3">
    <source>
        <dbReference type="ARBA" id="ARBA00022598"/>
    </source>
</evidence>
<feature type="domain" description="Methionyl/Valyl/Leucyl/Isoleucyl-tRNA synthetase anticodon-binding" evidence="11">
    <location>
        <begin position="787"/>
        <end position="940"/>
    </location>
</feature>
<dbReference type="GO" id="GO:0005739">
    <property type="term" value="C:mitochondrion"/>
    <property type="evidence" value="ECO:0007669"/>
    <property type="project" value="TreeGrafter"/>
</dbReference>
<dbReference type="FunCoup" id="A0A401GYZ4">
    <property type="interactions" value="471"/>
</dbReference>
<dbReference type="PANTHER" id="PTHR42765:SF1">
    <property type="entry name" value="ISOLEUCINE--TRNA LIGASE, MITOCHONDRIAL"/>
    <property type="match status" value="1"/>
</dbReference>
<dbReference type="InterPro" id="IPR002300">
    <property type="entry name" value="aa-tRNA-synth_Ia"/>
</dbReference>
<dbReference type="InterPro" id="IPR009008">
    <property type="entry name" value="Val/Leu/Ile-tRNA-synth_edit"/>
</dbReference>
<organism evidence="12 13">
    <name type="scientific">Sparassis crispa</name>
    <dbReference type="NCBI Taxonomy" id="139825"/>
    <lineage>
        <taxon>Eukaryota</taxon>
        <taxon>Fungi</taxon>
        <taxon>Dikarya</taxon>
        <taxon>Basidiomycota</taxon>
        <taxon>Agaricomycotina</taxon>
        <taxon>Agaricomycetes</taxon>
        <taxon>Polyporales</taxon>
        <taxon>Sparassidaceae</taxon>
        <taxon>Sparassis</taxon>
    </lineage>
</organism>
<evidence type="ECO:0000259" key="11">
    <source>
        <dbReference type="Pfam" id="PF08264"/>
    </source>
</evidence>
<evidence type="ECO:0000256" key="5">
    <source>
        <dbReference type="ARBA" id="ARBA00022840"/>
    </source>
</evidence>
<dbReference type="STRING" id="139825.A0A401GYZ4"/>
<dbReference type="InParanoid" id="A0A401GYZ4"/>
<dbReference type="SUPFAM" id="SSF50677">
    <property type="entry name" value="ValRS/IleRS/LeuRS editing domain"/>
    <property type="match status" value="1"/>
</dbReference>
<dbReference type="InterPro" id="IPR013155">
    <property type="entry name" value="M/V/L/I-tRNA-synth_anticd-bd"/>
</dbReference>
<dbReference type="CDD" id="cd07960">
    <property type="entry name" value="Anticodon_Ia_Ile_BEm"/>
    <property type="match status" value="1"/>
</dbReference>
<dbReference type="EMBL" id="BFAD01000011">
    <property type="protein sequence ID" value="GBE87396.1"/>
    <property type="molecule type" value="Genomic_DNA"/>
</dbReference>
<dbReference type="GO" id="GO:0006428">
    <property type="term" value="P:isoleucyl-tRNA aminoacylation"/>
    <property type="evidence" value="ECO:0007669"/>
    <property type="project" value="InterPro"/>
</dbReference>
<evidence type="ECO:0000256" key="8">
    <source>
        <dbReference type="ARBA" id="ARBA00032665"/>
    </source>
</evidence>
<evidence type="ECO:0000256" key="4">
    <source>
        <dbReference type="ARBA" id="ARBA00022741"/>
    </source>
</evidence>
<evidence type="ECO:0000313" key="12">
    <source>
        <dbReference type="EMBL" id="GBE87396.1"/>
    </source>
</evidence>
<dbReference type="InterPro" id="IPR009080">
    <property type="entry name" value="tRNAsynth_Ia_anticodon-bd"/>
</dbReference>
<dbReference type="AlphaFoldDB" id="A0A401GYZ4"/>
<dbReference type="NCBIfam" id="TIGR00392">
    <property type="entry name" value="ileS"/>
    <property type="match status" value="1"/>
</dbReference>
<dbReference type="GO" id="GO:0002161">
    <property type="term" value="F:aminoacyl-tRNA deacylase activity"/>
    <property type="evidence" value="ECO:0007669"/>
    <property type="project" value="InterPro"/>
</dbReference>
<evidence type="ECO:0000256" key="2">
    <source>
        <dbReference type="ARBA" id="ARBA00013165"/>
    </source>
</evidence>
<dbReference type="Pfam" id="PF08264">
    <property type="entry name" value="Anticodon_1"/>
    <property type="match status" value="1"/>
</dbReference>
<gene>
    <name evidence="12" type="ORF">SCP_1100720</name>
</gene>
<evidence type="ECO:0000256" key="6">
    <source>
        <dbReference type="ARBA" id="ARBA00022917"/>
    </source>
</evidence>